<feature type="compositionally biased region" description="Acidic residues" evidence="1">
    <location>
        <begin position="386"/>
        <end position="402"/>
    </location>
</feature>
<dbReference type="AlphaFoldDB" id="A0A147IRW4"/>
<reference evidence="2 3" key="1">
    <citation type="journal article" date="2016" name="Front. Microbiol.">
        <title>Genomic Resource of Rice Seed Associated Bacteria.</title>
        <authorList>
            <person name="Midha S."/>
            <person name="Bansal K."/>
            <person name="Sharma S."/>
            <person name="Kumar N."/>
            <person name="Patil P.P."/>
            <person name="Chaudhry V."/>
            <person name="Patil P.B."/>
        </authorList>
    </citation>
    <scope>NUCLEOTIDE SEQUENCE [LARGE SCALE GENOMIC DNA]</scope>
    <source>
        <strain evidence="2 3">NS355</strain>
    </source>
</reference>
<gene>
    <name evidence="2" type="ORF">NS355_09870</name>
</gene>
<dbReference type="Proteomes" id="UP000073923">
    <property type="component" value="Unassembled WGS sequence"/>
</dbReference>
<evidence type="ECO:0000313" key="3">
    <source>
        <dbReference type="Proteomes" id="UP000073923"/>
    </source>
</evidence>
<dbReference type="PATRIC" id="fig|172044.3.peg.1914"/>
<protein>
    <submittedName>
        <fullName evidence="2">Uncharacterized protein</fullName>
    </submittedName>
</protein>
<accession>A0A147IRW4</accession>
<feature type="compositionally biased region" description="Basic and acidic residues" evidence="1">
    <location>
        <begin position="424"/>
        <end position="436"/>
    </location>
</feature>
<proteinExistence type="predicted"/>
<dbReference type="EMBL" id="LDTF01000048">
    <property type="protein sequence ID" value="KTT98144.1"/>
    <property type="molecule type" value="Genomic_DNA"/>
</dbReference>
<evidence type="ECO:0000256" key="1">
    <source>
        <dbReference type="SAM" id="MobiDB-lite"/>
    </source>
</evidence>
<feature type="region of interest" description="Disordered" evidence="1">
    <location>
        <begin position="386"/>
        <end position="456"/>
    </location>
</feature>
<feature type="region of interest" description="Disordered" evidence="1">
    <location>
        <begin position="337"/>
        <end position="370"/>
    </location>
</feature>
<evidence type="ECO:0000313" key="2">
    <source>
        <dbReference type="EMBL" id="KTT98144.1"/>
    </source>
</evidence>
<name>A0A147IRW4_9SPHN</name>
<organism evidence="2 3">
    <name type="scientific">Sphingomonas yabuuchiae</name>
    <dbReference type="NCBI Taxonomy" id="172044"/>
    <lineage>
        <taxon>Bacteria</taxon>
        <taxon>Pseudomonadati</taxon>
        <taxon>Pseudomonadota</taxon>
        <taxon>Alphaproteobacteria</taxon>
        <taxon>Sphingomonadales</taxon>
        <taxon>Sphingomonadaceae</taxon>
        <taxon>Sphingomonas</taxon>
    </lineage>
</organism>
<comment type="caution">
    <text evidence="2">The sequence shown here is derived from an EMBL/GenBank/DDBJ whole genome shotgun (WGS) entry which is preliminary data.</text>
</comment>
<sequence length="456" mass="50743">MNRLKVMRDKCNAAIEGMNGTDLQKLVMKAALGIEARAENMLASDLRITRHTALYLEARIQSERLQHPHRHFFFVTGFDDTFLTTDAKPDLRSKAIMLKATNMIRKWDGVSAILRLEMQPVSNYEDNSCISPSWQMQLLEHGTHLASTELPAGSVRRSRLIMPHVHGFGWTDHNDFCPRTLMAEHNSSGAWHSSLGGKPVHILPLLHEESISRALHYLIKQPNSAKNRIKLKNGRVDQRDIQRDYTPELALRMLEGLSQVPFKDTLVAIGGACAIKNDLLRDLALYHRSRAQAAALPAGFDFAGFWSDVRAVHGTRRYGPWQIDCRALRKTRVEPTAVASTPVAPSHGDVSTATPADAVPAVSSPLSSEDVADNLDGFLELMAENTEFEDVTDDEPDNEEEVEQPRRRKSAKPASTRGTGSSRSSERRSGRGRRGDVTGPSSRYGSSRGGNGRRRR</sequence>